<protein>
    <recommendedName>
        <fullName evidence="3">Cyclic lactone autoinducer peptide</fullName>
    </recommendedName>
</protein>
<reference evidence="1 2" key="1">
    <citation type="journal article" date="2006" name="Nat. Biotechnol.">
        <title>The genome and transcriptomes of the anti-tumor agent Clostridium novyi-NT.</title>
        <authorList>
            <person name="Bettegowda C."/>
            <person name="Huang X."/>
            <person name="Lin J."/>
            <person name="Cheong I."/>
            <person name="Kohli M."/>
            <person name="Szabo S.A."/>
            <person name="Zhang X."/>
            <person name="Diaz L.A. Jr."/>
            <person name="Velculescu V.E."/>
            <person name="Parmigiani G."/>
            <person name="Kinzler K.W."/>
            <person name="Vogelstein B."/>
            <person name="Zhou S."/>
        </authorList>
    </citation>
    <scope>NUCLEOTIDE SEQUENCE [LARGE SCALE GENOMIC DNA]</scope>
    <source>
        <strain evidence="1 2">NT</strain>
    </source>
</reference>
<sequence>MKIMNKLSKGIAKTISKISTDVAYTSTEACVSLNGLEEPKMPKVLLKKTK</sequence>
<dbReference type="AlphaFoldDB" id="A0Q0I2"/>
<name>A0Q0I2_CLONN</name>
<accession>A0Q0I2</accession>
<evidence type="ECO:0008006" key="3">
    <source>
        <dbReference type="Google" id="ProtNLM"/>
    </source>
</evidence>
<gene>
    <name evidence="1" type="ordered locus">NT01CX_2061</name>
</gene>
<organism evidence="1 2">
    <name type="scientific">Clostridium novyi (strain NT)</name>
    <dbReference type="NCBI Taxonomy" id="386415"/>
    <lineage>
        <taxon>Bacteria</taxon>
        <taxon>Bacillati</taxon>
        <taxon>Bacillota</taxon>
        <taxon>Clostridia</taxon>
        <taxon>Eubacteriales</taxon>
        <taxon>Clostridiaceae</taxon>
        <taxon>Clostridium</taxon>
    </lineage>
</organism>
<dbReference type="NCBIfam" id="TIGR04223">
    <property type="entry name" value="quorum_AgrD"/>
    <property type="match status" value="1"/>
</dbReference>
<dbReference type="eggNOG" id="ENOG5030NXX">
    <property type="taxonomic scope" value="Bacteria"/>
</dbReference>
<dbReference type="EMBL" id="CP000382">
    <property type="protein sequence ID" value="ABK62115.1"/>
    <property type="molecule type" value="Genomic_DNA"/>
</dbReference>
<dbReference type="RefSeq" id="WP_011722134.1">
    <property type="nucleotide sequence ID" value="NC_008593.1"/>
</dbReference>
<dbReference type="Proteomes" id="UP000008220">
    <property type="component" value="Chromosome"/>
</dbReference>
<keyword evidence="2" id="KW-1185">Reference proteome</keyword>
<evidence type="ECO:0000313" key="1">
    <source>
        <dbReference type="EMBL" id="ABK62115.1"/>
    </source>
</evidence>
<dbReference type="HOGENOM" id="CLU_3116414_0_0_9"/>
<dbReference type="InterPro" id="IPR009229">
    <property type="entry name" value="AgrD"/>
</dbReference>
<evidence type="ECO:0000313" key="2">
    <source>
        <dbReference type="Proteomes" id="UP000008220"/>
    </source>
</evidence>
<proteinExistence type="predicted"/>
<dbReference type="KEGG" id="cno:NT01CX_2061"/>